<feature type="transmembrane region" description="Helical" evidence="1">
    <location>
        <begin position="12"/>
        <end position="32"/>
    </location>
</feature>
<feature type="transmembrane region" description="Helical" evidence="1">
    <location>
        <begin position="53"/>
        <end position="76"/>
    </location>
</feature>
<evidence type="ECO:0000256" key="1">
    <source>
        <dbReference type="SAM" id="Phobius"/>
    </source>
</evidence>
<sequence>MSDGKPIRSLIWMTFWSSASIGLGIWLATWSLEVPPQPSTQRELRYADSQSRIGYIVAYGAANIFWALLELVWLSLSLGQAAVIWKVHVGRFRVNSWEHDPVLWIVWIIALLARVITGVPTMNRVSNRANARYDARPPAIDPDRRVAFIAGFAVSVVVQILAMIGHARWAAMSRTSAVSDRKMEEIRDIIAEHEAERDAATRLQTLRQQQNNLASQRQAEYA</sequence>
<evidence type="ECO:0000313" key="3">
    <source>
        <dbReference type="Proteomes" id="UP001176521"/>
    </source>
</evidence>
<dbReference type="Proteomes" id="UP001176521">
    <property type="component" value="Unassembled WGS sequence"/>
</dbReference>
<dbReference type="EMBL" id="JAPDMQ010000642">
    <property type="protein sequence ID" value="KAK0521761.1"/>
    <property type="molecule type" value="Genomic_DNA"/>
</dbReference>
<accession>A0AAN6G843</accession>
<keyword evidence="1" id="KW-0812">Transmembrane</keyword>
<comment type="caution">
    <text evidence="2">The sequence shown here is derived from an EMBL/GenBank/DDBJ whole genome shotgun (WGS) entry which is preliminary data.</text>
</comment>
<feature type="transmembrane region" description="Helical" evidence="1">
    <location>
        <begin position="102"/>
        <end position="125"/>
    </location>
</feature>
<reference evidence="2" key="1">
    <citation type="journal article" date="2023" name="PhytoFront">
        <title>Draft Genome Resources of Seven Strains of Tilletia horrida, Causal Agent of Kernel Smut of Rice.</title>
        <authorList>
            <person name="Khanal S."/>
            <person name="Antony Babu S."/>
            <person name="Zhou X.G."/>
        </authorList>
    </citation>
    <scope>NUCLEOTIDE SEQUENCE</scope>
    <source>
        <strain evidence="2">TX3</strain>
    </source>
</reference>
<gene>
    <name evidence="2" type="ORF">OC842_006676</name>
</gene>
<keyword evidence="3" id="KW-1185">Reference proteome</keyword>
<feature type="transmembrane region" description="Helical" evidence="1">
    <location>
        <begin position="146"/>
        <end position="169"/>
    </location>
</feature>
<dbReference type="AlphaFoldDB" id="A0AAN6G843"/>
<proteinExistence type="predicted"/>
<evidence type="ECO:0000313" key="2">
    <source>
        <dbReference type="EMBL" id="KAK0521761.1"/>
    </source>
</evidence>
<keyword evidence="1" id="KW-1133">Transmembrane helix</keyword>
<protein>
    <submittedName>
        <fullName evidence="2">Uncharacterized protein</fullName>
    </submittedName>
</protein>
<organism evidence="2 3">
    <name type="scientific">Tilletia horrida</name>
    <dbReference type="NCBI Taxonomy" id="155126"/>
    <lineage>
        <taxon>Eukaryota</taxon>
        <taxon>Fungi</taxon>
        <taxon>Dikarya</taxon>
        <taxon>Basidiomycota</taxon>
        <taxon>Ustilaginomycotina</taxon>
        <taxon>Exobasidiomycetes</taxon>
        <taxon>Tilletiales</taxon>
        <taxon>Tilletiaceae</taxon>
        <taxon>Tilletia</taxon>
    </lineage>
</organism>
<keyword evidence="1" id="KW-0472">Membrane</keyword>
<name>A0AAN6G843_9BASI</name>